<gene>
    <name evidence="2" type="ORF">TCLT_LOCUS3648</name>
</gene>
<reference evidence="4" key="1">
    <citation type="submission" date="2017-02" db="UniProtKB">
        <authorList>
            <consortium name="WormBaseParasite"/>
        </authorList>
    </citation>
    <scope>IDENTIFICATION</scope>
</reference>
<evidence type="ECO:0000259" key="1">
    <source>
        <dbReference type="Pfam" id="PF00102"/>
    </source>
</evidence>
<proteinExistence type="predicted"/>
<feature type="domain" description="Tyrosine-protein phosphatase" evidence="1">
    <location>
        <begin position="99"/>
        <end position="147"/>
    </location>
</feature>
<dbReference type="Proteomes" id="UP000276776">
    <property type="component" value="Unassembled WGS sequence"/>
</dbReference>
<name>A0A0N5CTU7_THECL</name>
<dbReference type="WBParaSite" id="TCLT_0000365901-mRNA-1">
    <property type="protein sequence ID" value="TCLT_0000365901-mRNA-1"/>
    <property type="gene ID" value="TCLT_0000365901"/>
</dbReference>
<dbReference type="PANTHER" id="PTHR46163">
    <property type="entry name" value="TYROSINE-PROTEIN PHOSPHATASE-RELATED"/>
    <property type="match status" value="1"/>
</dbReference>
<sequence>FGKKIKPSTKAITKPSTKPIIKAQVRDFSVEPLTAEADYPSDASKPTPEVNQFSNEAKSVMWRWLVDLSQGGIWRLRRDFYKLRKFTPPHPESKKFSANLNLCRYKDVTCYDNTRVVLNWPADCKNDFIHANWMRHELLSCDFICTQ</sequence>
<dbReference type="STRING" id="103827.A0A0N5CTU7"/>
<dbReference type="EMBL" id="UYYF01002117">
    <property type="protein sequence ID" value="VDN00296.1"/>
    <property type="molecule type" value="Genomic_DNA"/>
</dbReference>
<accession>A0A0N5CTU7</accession>
<organism evidence="4">
    <name type="scientific">Thelazia callipaeda</name>
    <name type="common">Oriental eyeworm</name>
    <name type="synonym">Parasitic nematode</name>
    <dbReference type="NCBI Taxonomy" id="103827"/>
    <lineage>
        <taxon>Eukaryota</taxon>
        <taxon>Metazoa</taxon>
        <taxon>Ecdysozoa</taxon>
        <taxon>Nematoda</taxon>
        <taxon>Chromadorea</taxon>
        <taxon>Rhabditida</taxon>
        <taxon>Spirurina</taxon>
        <taxon>Spiruromorpha</taxon>
        <taxon>Thelazioidea</taxon>
        <taxon>Thelaziidae</taxon>
        <taxon>Thelazia</taxon>
    </lineage>
</organism>
<evidence type="ECO:0000313" key="4">
    <source>
        <dbReference type="WBParaSite" id="TCLT_0000365901-mRNA-1"/>
    </source>
</evidence>
<dbReference type="AlphaFoldDB" id="A0A0N5CTU7"/>
<dbReference type="GO" id="GO:0004725">
    <property type="term" value="F:protein tyrosine phosphatase activity"/>
    <property type="evidence" value="ECO:0007669"/>
    <property type="project" value="InterPro"/>
</dbReference>
<evidence type="ECO:0000313" key="3">
    <source>
        <dbReference type="Proteomes" id="UP000276776"/>
    </source>
</evidence>
<protein>
    <submittedName>
        <fullName evidence="4">Tyrosine-protein phosphatase domain-containing protein</fullName>
    </submittedName>
</protein>
<dbReference type="SUPFAM" id="SSF52799">
    <property type="entry name" value="(Phosphotyrosine protein) phosphatases II"/>
    <property type="match status" value="1"/>
</dbReference>
<evidence type="ECO:0000313" key="2">
    <source>
        <dbReference type="EMBL" id="VDN00296.1"/>
    </source>
</evidence>
<dbReference type="InterPro" id="IPR000242">
    <property type="entry name" value="PTP_cat"/>
</dbReference>
<dbReference type="InterPro" id="IPR029021">
    <property type="entry name" value="Prot-tyrosine_phosphatase-like"/>
</dbReference>
<dbReference type="InterPro" id="IPR052782">
    <property type="entry name" value="Oocyte-zygote_transition_reg"/>
</dbReference>
<dbReference type="OrthoDB" id="10253954at2759"/>
<keyword evidence="3" id="KW-1185">Reference proteome</keyword>
<dbReference type="Gene3D" id="3.90.190.10">
    <property type="entry name" value="Protein tyrosine phosphatase superfamily"/>
    <property type="match status" value="1"/>
</dbReference>
<dbReference type="Pfam" id="PF00102">
    <property type="entry name" value="Y_phosphatase"/>
    <property type="match status" value="1"/>
</dbReference>
<reference evidence="2 3" key="2">
    <citation type="submission" date="2018-11" db="EMBL/GenBank/DDBJ databases">
        <authorList>
            <consortium name="Pathogen Informatics"/>
        </authorList>
    </citation>
    <scope>NUCLEOTIDE SEQUENCE [LARGE SCALE GENOMIC DNA]</scope>
</reference>